<dbReference type="AlphaFoldDB" id="A0A855MC66"/>
<evidence type="ECO:0000313" key="1">
    <source>
        <dbReference type="EMBL" id="POY49562.1"/>
    </source>
</evidence>
<organism evidence="1">
    <name type="scientific">Pectobacterium versatile</name>
    <dbReference type="NCBI Taxonomy" id="2488639"/>
    <lineage>
        <taxon>Bacteria</taxon>
        <taxon>Pseudomonadati</taxon>
        <taxon>Pseudomonadota</taxon>
        <taxon>Gammaproteobacteria</taxon>
        <taxon>Enterobacterales</taxon>
        <taxon>Pectobacteriaceae</taxon>
        <taxon>Pectobacterium</taxon>
    </lineage>
</organism>
<sequence length="32" mass="3707">MLYGVFFSDWAQYFVTFVAYEFDAAADLAYKG</sequence>
<accession>A0A855MC66</accession>
<gene>
    <name evidence="1" type="ORF">F131LOC_02650</name>
</gene>
<protein>
    <submittedName>
        <fullName evidence="1">Uncharacterized protein</fullName>
    </submittedName>
</protein>
<dbReference type="EMBL" id="PDVW01000014">
    <property type="protein sequence ID" value="POY49562.1"/>
    <property type="molecule type" value="Genomic_DNA"/>
</dbReference>
<comment type="caution">
    <text evidence="1">The sequence shown here is derived from an EMBL/GenBank/DDBJ whole genome shotgun (WGS) entry which is preliminary data.</text>
</comment>
<proteinExistence type="predicted"/>
<name>A0A855MC66_9GAMM</name>
<reference evidence="1" key="1">
    <citation type="submission" date="2017-12" db="EMBL/GenBank/DDBJ databases">
        <title>First report on the novel genomospecies/subspecies of Pectobacterium carotovorum in Russia.</title>
        <authorList>
            <person name="Shirshikov F.V."/>
            <person name="Miroshnikov K."/>
            <person name="Toshakov S.V."/>
            <person name="Kabanova A.P."/>
            <person name="Barannik A.P."/>
            <person name="Shneider M."/>
            <person name="Ignatov A.N."/>
            <person name="Miroshnikov K.A."/>
        </authorList>
    </citation>
    <scope>NUCLEOTIDE SEQUENCE [LARGE SCALE GENOMIC DNA]</scope>
    <source>
        <strain evidence="1">F131</strain>
    </source>
</reference>